<dbReference type="RefSeq" id="WP_185973151.1">
    <property type="nucleotide sequence ID" value="NZ_VLNT01000012.1"/>
</dbReference>
<dbReference type="Proteomes" id="UP000316988">
    <property type="component" value="Unassembled WGS sequence"/>
</dbReference>
<keyword evidence="1" id="KW-0472">Membrane</keyword>
<evidence type="ECO:0000313" key="3">
    <source>
        <dbReference type="Proteomes" id="UP000316988"/>
    </source>
</evidence>
<organism evidence="2 3">
    <name type="scientific">Aeromicrobium piscarium</name>
    <dbReference type="NCBI Taxonomy" id="2590901"/>
    <lineage>
        <taxon>Bacteria</taxon>
        <taxon>Bacillati</taxon>
        <taxon>Actinomycetota</taxon>
        <taxon>Actinomycetes</taxon>
        <taxon>Propionibacteriales</taxon>
        <taxon>Nocardioidaceae</taxon>
        <taxon>Aeromicrobium</taxon>
    </lineage>
</organism>
<sequence length="117" mass="12411">MPAVVVPMVGVSIAMAASTAFVAVSQAEEEMGRPLAGGEWLSLAGAFVVAVLVVPVPALWLSARSAMVLWAALGWHCRLIGADVRARAPGGDYTVAEVERWRMVRRGVMQPRVTVVV</sequence>
<evidence type="ECO:0000256" key="1">
    <source>
        <dbReference type="SAM" id="Phobius"/>
    </source>
</evidence>
<keyword evidence="1" id="KW-1133">Transmembrane helix</keyword>
<gene>
    <name evidence="2" type="ORF">FNM00_13525</name>
</gene>
<dbReference type="AlphaFoldDB" id="A0A554RX64"/>
<keyword evidence="1" id="KW-0812">Transmembrane</keyword>
<dbReference type="EMBL" id="VLNT01000012">
    <property type="protein sequence ID" value="TSD58674.1"/>
    <property type="molecule type" value="Genomic_DNA"/>
</dbReference>
<feature type="transmembrane region" description="Helical" evidence="1">
    <location>
        <begin position="40"/>
        <end position="61"/>
    </location>
</feature>
<proteinExistence type="predicted"/>
<accession>A0A554RX64</accession>
<reference evidence="2 3" key="1">
    <citation type="submission" date="2019-07" db="EMBL/GenBank/DDBJ databases">
        <authorList>
            <person name="Zhao L.H."/>
        </authorList>
    </citation>
    <scope>NUCLEOTIDE SEQUENCE [LARGE SCALE GENOMIC DNA]</scope>
    <source>
        <strain evidence="2 3">Co35</strain>
    </source>
</reference>
<name>A0A554RX64_9ACTN</name>
<keyword evidence="3" id="KW-1185">Reference proteome</keyword>
<protein>
    <submittedName>
        <fullName evidence="2">Uncharacterized protein</fullName>
    </submittedName>
</protein>
<comment type="caution">
    <text evidence="2">The sequence shown here is derived from an EMBL/GenBank/DDBJ whole genome shotgun (WGS) entry which is preliminary data.</text>
</comment>
<evidence type="ECO:0000313" key="2">
    <source>
        <dbReference type="EMBL" id="TSD58674.1"/>
    </source>
</evidence>